<evidence type="ECO:0000313" key="2">
    <source>
        <dbReference type="Proteomes" id="UP000441399"/>
    </source>
</evidence>
<protein>
    <submittedName>
        <fullName evidence="1">Uncharacterized protein</fullName>
    </submittedName>
</protein>
<dbReference type="EMBL" id="CACSIO010000045">
    <property type="protein sequence ID" value="CAA0121692.1"/>
    <property type="molecule type" value="Genomic_DNA"/>
</dbReference>
<gene>
    <name evidence="1" type="ORF">OPDIPICF_02491</name>
</gene>
<dbReference type="Proteomes" id="UP000441399">
    <property type="component" value="Unassembled WGS sequence"/>
</dbReference>
<evidence type="ECO:0000313" key="1">
    <source>
        <dbReference type="EMBL" id="CAA0121692.1"/>
    </source>
</evidence>
<accession>A0A5S9QQS8</accession>
<reference evidence="1 2" key="1">
    <citation type="submission" date="2019-11" db="EMBL/GenBank/DDBJ databases">
        <authorList>
            <person name="Holert J."/>
        </authorList>
    </citation>
    <scope>NUCLEOTIDE SEQUENCE [LARGE SCALE GENOMIC DNA]</scope>
    <source>
        <strain evidence="1">SB11_3</strain>
    </source>
</reference>
<keyword evidence="2" id="KW-1185">Reference proteome</keyword>
<organism evidence="1 2">
    <name type="scientific">BD1-7 clade bacterium</name>
    <dbReference type="NCBI Taxonomy" id="2029982"/>
    <lineage>
        <taxon>Bacteria</taxon>
        <taxon>Pseudomonadati</taxon>
        <taxon>Pseudomonadota</taxon>
        <taxon>Gammaproteobacteria</taxon>
        <taxon>Cellvibrionales</taxon>
        <taxon>Spongiibacteraceae</taxon>
        <taxon>BD1-7 clade</taxon>
    </lineage>
</organism>
<sequence length="42" mass="4880">MLVSKEHMSLDQKIEGLSLNIYDIYSNCENSQWIKIPAIILQ</sequence>
<proteinExistence type="predicted"/>
<name>A0A5S9QQS8_9GAMM</name>
<dbReference type="AlphaFoldDB" id="A0A5S9QQS8"/>